<dbReference type="PANTHER" id="PTHR24409">
    <property type="entry name" value="ZINC FINGER PROTEIN 142"/>
    <property type="match status" value="1"/>
</dbReference>
<dbReference type="GO" id="GO:0005634">
    <property type="term" value="C:nucleus"/>
    <property type="evidence" value="ECO:0007669"/>
    <property type="project" value="TreeGrafter"/>
</dbReference>
<dbReference type="PROSITE" id="PS50157">
    <property type="entry name" value="ZINC_FINGER_C2H2_2"/>
    <property type="match status" value="1"/>
</dbReference>
<dbReference type="Pfam" id="PF12171">
    <property type="entry name" value="zf-C2H2_jaz"/>
    <property type="match status" value="1"/>
</dbReference>
<protein>
    <submittedName>
        <fullName evidence="7">Zinc finger protein</fullName>
    </submittedName>
</protein>
<dbReference type="PROSITE" id="PS00028">
    <property type="entry name" value="ZINC_FINGER_C2H2_1"/>
    <property type="match status" value="1"/>
</dbReference>
<dbReference type="SMART" id="SM00355">
    <property type="entry name" value="ZnF_C2H2"/>
    <property type="match status" value="7"/>
</dbReference>
<dbReference type="RefSeq" id="XP_037223824.1">
    <property type="nucleotide sequence ID" value="XM_037358729.1"/>
</dbReference>
<dbReference type="AlphaFoldDB" id="A0A8H6WCS1"/>
<dbReference type="InterPro" id="IPR013087">
    <property type="entry name" value="Znf_C2H2_type"/>
</dbReference>
<evidence type="ECO:0000259" key="6">
    <source>
        <dbReference type="PROSITE" id="PS50157"/>
    </source>
</evidence>
<dbReference type="InterPro" id="IPR022755">
    <property type="entry name" value="Znf_C2H2_jaz"/>
</dbReference>
<evidence type="ECO:0000313" key="7">
    <source>
        <dbReference type="EMBL" id="KAF7311716.1"/>
    </source>
</evidence>
<dbReference type="InterPro" id="IPR036236">
    <property type="entry name" value="Znf_C2H2_sf"/>
</dbReference>
<name>A0A8H6WCS1_9AGAR</name>
<gene>
    <name evidence="7" type="ORF">MIND_00181500</name>
</gene>
<proteinExistence type="predicted"/>
<sequence>MSSYHHHRRSEFNFWDKGALLCVRAPYVTVLTKNISVMTVYCDRCDRYFPHYGALAQHEAGVERTLALRRLRDRLHDHCDEHFDDGGELAEHMDDAHFYCSSCERVFKNEQGLHEHCRQSSVHHYCTPCRRLFTSANNLNAHMNSALHKPRTITCPGRGCGQSFINGPSLAAHLEAGSCASGANRQSLNRYIRAQDTRNVITDPARLIAAAESDNTRYVATGRSWNGTAYECYLCHGKFRTLPGLNQHLASPRHEEQTYICRGPGCSRRFQTLSALWAHVDSEQCGVARFGAVKRAMDELSDRLQRTRIAN</sequence>
<dbReference type="OrthoDB" id="6077919at2759"/>
<dbReference type="SUPFAM" id="SSF57667">
    <property type="entry name" value="beta-beta-alpha zinc fingers"/>
    <property type="match status" value="1"/>
</dbReference>
<feature type="domain" description="C2H2-type" evidence="6">
    <location>
        <begin position="98"/>
        <end position="128"/>
    </location>
</feature>
<dbReference type="GO" id="GO:0000981">
    <property type="term" value="F:DNA-binding transcription factor activity, RNA polymerase II-specific"/>
    <property type="evidence" value="ECO:0007669"/>
    <property type="project" value="TreeGrafter"/>
</dbReference>
<dbReference type="Proteomes" id="UP000636479">
    <property type="component" value="Unassembled WGS sequence"/>
</dbReference>
<evidence type="ECO:0000256" key="4">
    <source>
        <dbReference type="ARBA" id="ARBA00022833"/>
    </source>
</evidence>
<keyword evidence="8" id="KW-1185">Reference proteome</keyword>
<evidence type="ECO:0000256" key="3">
    <source>
        <dbReference type="ARBA" id="ARBA00022771"/>
    </source>
</evidence>
<dbReference type="GO" id="GO:0000977">
    <property type="term" value="F:RNA polymerase II transcription regulatory region sequence-specific DNA binding"/>
    <property type="evidence" value="ECO:0007669"/>
    <property type="project" value="TreeGrafter"/>
</dbReference>
<dbReference type="EMBL" id="JACAZF010000002">
    <property type="protein sequence ID" value="KAF7311716.1"/>
    <property type="molecule type" value="Genomic_DNA"/>
</dbReference>
<reference evidence="7" key="1">
    <citation type="submission" date="2020-05" db="EMBL/GenBank/DDBJ databases">
        <title>Mycena genomes resolve the evolution of fungal bioluminescence.</title>
        <authorList>
            <person name="Tsai I.J."/>
        </authorList>
    </citation>
    <scope>NUCLEOTIDE SEQUENCE</scope>
    <source>
        <strain evidence="7">171206Taipei</strain>
    </source>
</reference>
<keyword evidence="1" id="KW-0479">Metal-binding</keyword>
<keyword evidence="3 5" id="KW-0863">Zinc-finger</keyword>
<comment type="caution">
    <text evidence="7">The sequence shown here is derived from an EMBL/GenBank/DDBJ whole genome shotgun (WGS) entry which is preliminary data.</text>
</comment>
<accession>A0A8H6WCS1</accession>
<evidence type="ECO:0000256" key="2">
    <source>
        <dbReference type="ARBA" id="ARBA00022737"/>
    </source>
</evidence>
<dbReference type="GeneID" id="59341245"/>
<dbReference type="GO" id="GO:0008270">
    <property type="term" value="F:zinc ion binding"/>
    <property type="evidence" value="ECO:0007669"/>
    <property type="project" value="UniProtKB-KW"/>
</dbReference>
<keyword evidence="2" id="KW-0677">Repeat</keyword>
<evidence type="ECO:0000256" key="1">
    <source>
        <dbReference type="ARBA" id="ARBA00022723"/>
    </source>
</evidence>
<dbReference type="Gene3D" id="3.30.160.60">
    <property type="entry name" value="Classic Zinc Finger"/>
    <property type="match status" value="2"/>
</dbReference>
<keyword evidence="4" id="KW-0862">Zinc</keyword>
<evidence type="ECO:0000256" key="5">
    <source>
        <dbReference type="PROSITE-ProRule" id="PRU00042"/>
    </source>
</evidence>
<dbReference type="PANTHER" id="PTHR24409:SF356">
    <property type="entry name" value="C2H2 FINGER DOMAIN TRANSCRIPTION FACTOR (EUROFUNG)"/>
    <property type="match status" value="1"/>
</dbReference>
<evidence type="ECO:0000313" key="8">
    <source>
        <dbReference type="Proteomes" id="UP000636479"/>
    </source>
</evidence>
<organism evidence="7 8">
    <name type="scientific">Mycena indigotica</name>
    <dbReference type="NCBI Taxonomy" id="2126181"/>
    <lineage>
        <taxon>Eukaryota</taxon>
        <taxon>Fungi</taxon>
        <taxon>Dikarya</taxon>
        <taxon>Basidiomycota</taxon>
        <taxon>Agaricomycotina</taxon>
        <taxon>Agaricomycetes</taxon>
        <taxon>Agaricomycetidae</taxon>
        <taxon>Agaricales</taxon>
        <taxon>Marasmiineae</taxon>
        <taxon>Mycenaceae</taxon>
        <taxon>Mycena</taxon>
    </lineage>
</organism>